<reference evidence="2" key="2">
    <citation type="submission" date="2020-06" db="EMBL/GenBank/DDBJ databases">
        <title>Helianthus annuus Genome sequencing and assembly Release 2.</title>
        <authorList>
            <person name="Gouzy J."/>
            <person name="Langlade N."/>
            <person name="Munos S."/>
        </authorList>
    </citation>
    <scope>NUCLEOTIDE SEQUENCE</scope>
    <source>
        <tissue evidence="2">Leaves</tissue>
    </source>
</reference>
<organism evidence="2 3">
    <name type="scientific">Helianthus annuus</name>
    <name type="common">Common sunflower</name>
    <dbReference type="NCBI Taxonomy" id="4232"/>
    <lineage>
        <taxon>Eukaryota</taxon>
        <taxon>Viridiplantae</taxon>
        <taxon>Streptophyta</taxon>
        <taxon>Embryophyta</taxon>
        <taxon>Tracheophyta</taxon>
        <taxon>Spermatophyta</taxon>
        <taxon>Magnoliopsida</taxon>
        <taxon>eudicotyledons</taxon>
        <taxon>Gunneridae</taxon>
        <taxon>Pentapetalae</taxon>
        <taxon>asterids</taxon>
        <taxon>campanulids</taxon>
        <taxon>Asterales</taxon>
        <taxon>Asteraceae</taxon>
        <taxon>Asteroideae</taxon>
        <taxon>Heliantheae alliance</taxon>
        <taxon>Heliantheae</taxon>
        <taxon>Helianthus</taxon>
    </lineage>
</organism>
<feature type="compositionally biased region" description="Basic and acidic residues" evidence="1">
    <location>
        <begin position="8"/>
        <end position="19"/>
    </location>
</feature>
<dbReference type="Proteomes" id="UP000215914">
    <property type="component" value="Unassembled WGS sequence"/>
</dbReference>
<evidence type="ECO:0000313" key="2">
    <source>
        <dbReference type="EMBL" id="KAF5823512.1"/>
    </source>
</evidence>
<feature type="region of interest" description="Disordered" evidence="1">
    <location>
        <begin position="1"/>
        <end position="74"/>
    </location>
</feature>
<sequence>MAINNAKVLHDQERHHRDYQAGLPYAEHSGWTNFPDLPYPQGPSDPTAHWPEAVGSSFVPIPYQPPPQGEQSPLDNYREMFEALTGYPYQPNPPMDPNERYQR</sequence>
<name>A0A9K3JZJ1_HELAN</name>
<dbReference type="Gramene" id="mRNA:HanXRQr2_Chr01g0039141">
    <property type="protein sequence ID" value="CDS:HanXRQr2_Chr01g0039141.1"/>
    <property type="gene ID" value="HanXRQr2_Chr01g0039141"/>
</dbReference>
<protein>
    <submittedName>
        <fullName evidence="2">Uncharacterized protein</fullName>
    </submittedName>
</protein>
<reference evidence="2" key="1">
    <citation type="journal article" date="2017" name="Nature">
        <title>The sunflower genome provides insights into oil metabolism, flowering and Asterid evolution.</title>
        <authorList>
            <person name="Badouin H."/>
            <person name="Gouzy J."/>
            <person name="Grassa C.J."/>
            <person name="Murat F."/>
            <person name="Staton S.E."/>
            <person name="Cottret L."/>
            <person name="Lelandais-Briere C."/>
            <person name="Owens G.L."/>
            <person name="Carrere S."/>
            <person name="Mayjonade B."/>
            <person name="Legrand L."/>
            <person name="Gill N."/>
            <person name="Kane N.C."/>
            <person name="Bowers J.E."/>
            <person name="Hubner S."/>
            <person name="Bellec A."/>
            <person name="Berard A."/>
            <person name="Berges H."/>
            <person name="Blanchet N."/>
            <person name="Boniface M.C."/>
            <person name="Brunel D."/>
            <person name="Catrice O."/>
            <person name="Chaidir N."/>
            <person name="Claudel C."/>
            <person name="Donnadieu C."/>
            <person name="Faraut T."/>
            <person name="Fievet G."/>
            <person name="Helmstetter N."/>
            <person name="King M."/>
            <person name="Knapp S.J."/>
            <person name="Lai Z."/>
            <person name="Le Paslier M.C."/>
            <person name="Lippi Y."/>
            <person name="Lorenzon L."/>
            <person name="Mandel J.R."/>
            <person name="Marage G."/>
            <person name="Marchand G."/>
            <person name="Marquand E."/>
            <person name="Bret-Mestries E."/>
            <person name="Morien E."/>
            <person name="Nambeesan S."/>
            <person name="Nguyen T."/>
            <person name="Pegot-Espagnet P."/>
            <person name="Pouilly N."/>
            <person name="Raftis F."/>
            <person name="Sallet E."/>
            <person name="Schiex T."/>
            <person name="Thomas J."/>
            <person name="Vandecasteele C."/>
            <person name="Vares D."/>
            <person name="Vear F."/>
            <person name="Vautrin S."/>
            <person name="Crespi M."/>
            <person name="Mangin B."/>
            <person name="Burke J.M."/>
            <person name="Salse J."/>
            <person name="Munos S."/>
            <person name="Vincourt P."/>
            <person name="Rieseberg L.H."/>
            <person name="Langlade N.B."/>
        </authorList>
    </citation>
    <scope>NUCLEOTIDE SEQUENCE</scope>
    <source>
        <tissue evidence="2">Leaves</tissue>
    </source>
</reference>
<gene>
    <name evidence="2" type="ORF">HanXRQr2_Chr01g0039141</name>
</gene>
<evidence type="ECO:0000313" key="3">
    <source>
        <dbReference type="Proteomes" id="UP000215914"/>
    </source>
</evidence>
<dbReference type="EMBL" id="MNCJ02000316">
    <property type="protein sequence ID" value="KAF5823512.1"/>
    <property type="molecule type" value="Genomic_DNA"/>
</dbReference>
<accession>A0A9K3JZJ1</accession>
<evidence type="ECO:0000256" key="1">
    <source>
        <dbReference type="SAM" id="MobiDB-lite"/>
    </source>
</evidence>
<proteinExistence type="predicted"/>
<keyword evidence="3" id="KW-1185">Reference proteome</keyword>
<comment type="caution">
    <text evidence="2">The sequence shown here is derived from an EMBL/GenBank/DDBJ whole genome shotgun (WGS) entry which is preliminary data.</text>
</comment>
<dbReference type="AlphaFoldDB" id="A0A9K3JZJ1"/>